<protein>
    <recommendedName>
        <fullName evidence="1">RRM domain-containing protein</fullName>
    </recommendedName>
</protein>
<dbReference type="Pfam" id="PF00076">
    <property type="entry name" value="RRM_1"/>
    <property type="match status" value="1"/>
</dbReference>
<evidence type="ECO:0000313" key="3">
    <source>
        <dbReference type="Proteomes" id="UP000243459"/>
    </source>
</evidence>
<dbReference type="InterPro" id="IPR000504">
    <property type="entry name" value="RRM_dom"/>
</dbReference>
<feature type="domain" description="RRM" evidence="1">
    <location>
        <begin position="26"/>
        <end position="70"/>
    </location>
</feature>
<reference evidence="3" key="1">
    <citation type="journal article" date="2017" name="Nat. Commun.">
        <title>The asparagus genome sheds light on the origin and evolution of a young Y chromosome.</title>
        <authorList>
            <person name="Harkess A."/>
            <person name="Zhou J."/>
            <person name="Xu C."/>
            <person name="Bowers J.E."/>
            <person name="Van der Hulst R."/>
            <person name="Ayyampalayam S."/>
            <person name="Mercati F."/>
            <person name="Riccardi P."/>
            <person name="McKain M.R."/>
            <person name="Kakrana A."/>
            <person name="Tang H."/>
            <person name="Ray J."/>
            <person name="Groenendijk J."/>
            <person name="Arikit S."/>
            <person name="Mathioni S.M."/>
            <person name="Nakano M."/>
            <person name="Shan H."/>
            <person name="Telgmann-Rauber A."/>
            <person name="Kanno A."/>
            <person name="Yue Z."/>
            <person name="Chen H."/>
            <person name="Li W."/>
            <person name="Chen Y."/>
            <person name="Xu X."/>
            <person name="Zhang Y."/>
            <person name="Luo S."/>
            <person name="Chen H."/>
            <person name="Gao J."/>
            <person name="Mao Z."/>
            <person name="Pires J.C."/>
            <person name="Luo M."/>
            <person name="Kudrna D."/>
            <person name="Wing R.A."/>
            <person name="Meyers B.C."/>
            <person name="Yi K."/>
            <person name="Kong H."/>
            <person name="Lavrijsen P."/>
            <person name="Sunseri F."/>
            <person name="Falavigna A."/>
            <person name="Ye Y."/>
            <person name="Leebens-Mack J.H."/>
            <person name="Chen G."/>
        </authorList>
    </citation>
    <scope>NUCLEOTIDE SEQUENCE [LARGE SCALE GENOMIC DNA]</scope>
    <source>
        <strain evidence="3">cv. DH0086</strain>
    </source>
</reference>
<evidence type="ECO:0000259" key="1">
    <source>
        <dbReference type="Pfam" id="PF00076"/>
    </source>
</evidence>
<accession>A0A5P1EAE8</accession>
<dbReference type="GO" id="GO:0003723">
    <property type="term" value="F:RNA binding"/>
    <property type="evidence" value="ECO:0007669"/>
    <property type="project" value="InterPro"/>
</dbReference>
<sequence length="92" mass="10661">MAWNRCRFDQYRVRGGGDQRQDVEEERIMVITSKGSKESLGLAYIWFAHEEDALSSVKEMDGKFVDGRFIAVMMARPEGPSKQVRALPYKFR</sequence>
<dbReference type="EMBL" id="CM007387">
    <property type="protein sequence ID" value="ONK62832.1"/>
    <property type="molecule type" value="Genomic_DNA"/>
</dbReference>
<dbReference type="Proteomes" id="UP000243459">
    <property type="component" value="Chromosome 7"/>
</dbReference>
<name>A0A5P1EAE8_ASPOF</name>
<dbReference type="SUPFAM" id="SSF54928">
    <property type="entry name" value="RNA-binding domain, RBD"/>
    <property type="match status" value="1"/>
</dbReference>
<proteinExistence type="predicted"/>
<gene>
    <name evidence="2" type="ORF">A4U43_C07F8590</name>
</gene>
<dbReference type="AlphaFoldDB" id="A0A5P1EAE8"/>
<evidence type="ECO:0000313" key="2">
    <source>
        <dbReference type="EMBL" id="ONK62832.1"/>
    </source>
</evidence>
<dbReference type="InterPro" id="IPR035979">
    <property type="entry name" value="RBD_domain_sf"/>
</dbReference>
<dbReference type="Gene3D" id="3.30.70.330">
    <property type="match status" value="1"/>
</dbReference>
<dbReference type="InterPro" id="IPR012677">
    <property type="entry name" value="Nucleotide-bd_a/b_plait_sf"/>
</dbReference>
<dbReference type="Gramene" id="ONK62832">
    <property type="protein sequence ID" value="ONK62832"/>
    <property type="gene ID" value="A4U43_C07F8590"/>
</dbReference>
<keyword evidence="3" id="KW-1185">Reference proteome</keyword>
<organism evidence="2 3">
    <name type="scientific">Asparagus officinalis</name>
    <name type="common">Garden asparagus</name>
    <dbReference type="NCBI Taxonomy" id="4686"/>
    <lineage>
        <taxon>Eukaryota</taxon>
        <taxon>Viridiplantae</taxon>
        <taxon>Streptophyta</taxon>
        <taxon>Embryophyta</taxon>
        <taxon>Tracheophyta</taxon>
        <taxon>Spermatophyta</taxon>
        <taxon>Magnoliopsida</taxon>
        <taxon>Liliopsida</taxon>
        <taxon>Asparagales</taxon>
        <taxon>Asparagaceae</taxon>
        <taxon>Asparagoideae</taxon>
        <taxon>Asparagus</taxon>
    </lineage>
</organism>